<dbReference type="Pfam" id="PF01177">
    <property type="entry name" value="Asp_Glu_race"/>
    <property type="match status" value="1"/>
</dbReference>
<evidence type="ECO:0000256" key="1">
    <source>
        <dbReference type="ARBA" id="ARBA00001602"/>
    </source>
</evidence>
<dbReference type="Gene3D" id="3.40.50.1860">
    <property type="match status" value="2"/>
</dbReference>
<dbReference type="PANTHER" id="PTHR21198:SF2">
    <property type="entry name" value="GLUTAMATE RACEMASE"/>
    <property type="match status" value="1"/>
</dbReference>
<dbReference type="GO" id="GO:0008881">
    <property type="term" value="F:glutamate racemase activity"/>
    <property type="evidence" value="ECO:0007669"/>
    <property type="project" value="UniProtKB-UniRule"/>
</dbReference>
<sequence length="270" mass="28972">MSSNYIGIFDSGLGGLTAVKELMHLLPNEPIVYFGDTGRVPYGSKSNDTIIKYTKSDIRFLNTFDLKLIVIACGTASTIALRSVEGMVDVPVFGVVGAAAKAAVAATENKRIGIIGTAGSIRSGAYERLIAEIDESIFTISKPCPLFVPLVENGFTTGEIAQLAAKHYLTEMKEAGVDTLIMGCTHYPLLAETIGGVMGHHVTLIDPGRVTAGFVKDYLEQNGLLCTGKADGQYQFFVSDCPDDFAELGSKFLQQEIPGGVEKIDIEKYM</sequence>
<dbReference type="InterPro" id="IPR015942">
    <property type="entry name" value="Asp/Glu/hydantoin_racemase"/>
</dbReference>
<dbReference type="EMBL" id="JACRSU010000004">
    <property type="protein sequence ID" value="MBC8541535.1"/>
    <property type="molecule type" value="Genomic_DNA"/>
</dbReference>
<gene>
    <name evidence="7" type="primary">murI</name>
    <name evidence="8" type="ORF">H8698_11155</name>
</gene>
<dbReference type="PANTHER" id="PTHR21198">
    <property type="entry name" value="GLUTAMATE RACEMASE"/>
    <property type="match status" value="1"/>
</dbReference>
<protein>
    <recommendedName>
        <fullName evidence="2 7">Glutamate racemase</fullName>
        <ecNumber evidence="2 7">5.1.1.3</ecNumber>
    </recommendedName>
</protein>
<proteinExistence type="inferred from homology"/>
<evidence type="ECO:0000313" key="9">
    <source>
        <dbReference type="Proteomes" id="UP000611762"/>
    </source>
</evidence>
<keyword evidence="6 7" id="KW-0961">Cell wall biogenesis/degradation</keyword>
<evidence type="ECO:0000256" key="2">
    <source>
        <dbReference type="ARBA" id="ARBA00013090"/>
    </source>
</evidence>
<dbReference type="SUPFAM" id="SSF53681">
    <property type="entry name" value="Aspartate/glutamate racemase"/>
    <property type="match status" value="2"/>
</dbReference>
<dbReference type="HAMAP" id="MF_00258">
    <property type="entry name" value="Glu_racemase"/>
    <property type="match status" value="1"/>
</dbReference>
<dbReference type="InterPro" id="IPR001920">
    <property type="entry name" value="Asp/Glu_race"/>
</dbReference>
<keyword evidence="5 7" id="KW-0413">Isomerase</keyword>
<dbReference type="RefSeq" id="WP_249313556.1">
    <property type="nucleotide sequence ID" value="NZ_JACRSU010000004.1"/>
</dbReference>
<comment type="caution">
    <text evidence="8">The sequence shown here is derived from an EMBL/GenBank/DDBJ whole genome shotgun (WGS) entry which is preliminary data.</text>
</comment>
<evidence type="ECO:0000256" key="7">
    <source>
        <dbReference type="HAMAP-Rule" id="MF_00258"/>
    </source>
</evidence>
<evidence type="ECO:0000256" key="5">
    <source>
        <dbReference type="ARBA" id="ARBA00023235"/>
    </source>
</evidence>
<feature type="binding site" evidence="7">
    <location>
        <begin position="185"/>
        <end position="186"/>
    </location>
    <ligand>
        <name>substrate</name>
    </ligand>
</feature>
<dbReference type="InterPro" id="IPR033134">
    <property type="entry name" value="Asp/Glu_racemase_AS_2"/>
</dbReference>
<dbReference type="EC" id="5.1.1.3" evidence="2 7"/>
<dbReference type="GO" id="GO:0008360">
    <property type="term" value="P:regulation of cell shape"/>
    <property type="evidence" value="ECO:0007669"/>
    <property type="project" value="UniProtKB-KW"/>
</dbReference>
<feature type="binding site" evidence="7">
    <location>
        <begin position="42"/>
        <end position="43"/>
    </location>
    <ligand>
        <name>substrate</name>
    </ligand>
</feature>
<comment type="function">
    <text evidence="7">Provides the (R)-glutamate required for cell wall biosynthesis.</text>
</comment>
<comment type="pathway">
    <text evidence="7">Cell wall biogenesis; peptidoglycan biosynthesis.</text>
</comment>
<dbReference type="FunFam" id="3.40.50.1860:FF:000001">
    <property type="entry name" value="Glutamate racemase"/>
    <property type="match status" value="1"/>
</dbReference>
<feature type="active site" description="Proton donor/acceptor" evidence="7">
    <location>
        <position position="73"/>
    </location>
</feature>
<feature type="active site" description="Proton donor/acceptor" evidence="7">
    <location>
        <position position="184"/>
    </location>
</feature>
<dbReference type="NCBIfam" id="TIGR00067">
    <property type="entry name" value="glut_race"/>
    <property type="match status" value="1"/>
</dbReference>
<evidence type="ECO:0000256" key="4">
    <source>
        <dbReference type="ARBA" id="ARBA00022984"/>
    </source>
</evidence>
<dbReference type="Proteomes" id="UP000611762">
    <property type="component" value="Unassembled WGS sequence"/>
</dbReference>
<dbReference type="InterPro" id="IPR004391">
    <property type="entry name" value="Glu_race"/>
</dbReference>
<dbReference type="GO" id="GO:0071555">
    <property type="term" value="P:cell wall organization"/>
    <property type="evidence" value="ECO:0007669"/>
    <property type="project" value="UniProtKB-KW"/>
</dbReference>
<accession>A0A926HZU5</accession>
<name>A0A926HZU5_9FIRM</name>
<keyword evidence="9" id="KW-1185">Reference proteome</keyword>
<keyword evidence="3 7" id="KW-0133">Cell shape</keyword>
<reference evidence="8" key="1">
    <citation type="submission" date="2020-08" db="EMBL/GenBank/DDBJ databases">
        <title>Genome public.</title>
        <authorList>
            <person name="Liu C."/>
            <person name="Sun Q."/>
        </authorList>
    </citation>
    <scope>NUCLEOTIDE SEQUENCE</scope>
    <source>
        <strain evidence="8">H8</strain>
    </source>
</reference>
<keyword evidence="4 7" id="KW-0573">Peptidoglycan synthesis</keyword>
<evidence type="ECO:0000256" key="6">
    <source>
        <dbReference type="ARBA" id="ARBA00023316"/>
    </source>
</evidence>
<comment type="similarity">
    <text evidence="7">Belongs to the aspartate/glutamate racemases family.</text>
</comment>
<comment type="catalytic activity">
    <reaction evidence="1 7">
        <text>L-glutamate = D-glutamate</text>
        <dbReference type="Rhea" id="RHEA:12813"/>
        <dbReference type="ChEBI" id="CHEBI:29985"/>
        <dbReference type="ChEBI" id="CHEBI:29986"/>
        <dbReference type="EC" id="5.1.1.3"/>
    </reaction>
</comment>
<comment type="caution">
    <text evidence="7">Lacks conserved residue(s) required for the propagation of feature annotation.</text>
</comment>
<evidence type="ECO:0000313" key="8">
    <source>
        <dbReference type="EMBL" id="MBC8541535.1"/>
    </source>
</evidence>
<organism evidence="8 9">
    <name type="scientific">Congzhengia minquanensis</name>
    <dbReference type="NCBI Taxonomy" id="2763657"/>
    <lineage>
        <taxon>Bacteria</taxon>
        <taxon>Bacillati</taxon>
        <taxon>Bacillota</taxon>
        <taxon>Clostridia</taxon>
        <taxon>Eubacteriales</taxon>
        <taxon>Oscillospiraceae</taxon>
        <taxon>Congzhengia</taxon>
    </lineage>
</organism>
<dbReference type="GO" id="GO:0009252">
    <property type="term" value="P:peptidoglycan biosynthetic process"/>
    <property type="evidence" value="ECO:0007669"/>
    <property type="project" value="UniProtKB-UniRule"/>
</dbReference>
<feature type="binding site" evidence="7">
    <location>
        <begin position="10"/>
        <end position="11"/>
    </location>
    <ligand>
        <name>substrate</name>
    </ligand>
</feature>
<dbReference type="PROSITE" id="PS00924">
    <property type="entry name" value="ASP_GLU_RACEMASE_2"/>
    <property type="match status" value="1"/>
</dbReference>
<evidence type="ECO:0000256" key="3">
    <source>
        <dbReference type="ARBA" id="ARBA00022960"/>
    </source>
</evidence>
<dbReference type="AlphaFoldDB" id="A0A926HZU5"/>